<dbReference type="Gene3D" id="3.40.50.720">
    <property type="entry name" value="NAD(P)-binding Rossmann-like Domain"/>
    <property type="match status" value="1"/>
</dbReference>
<dbReference type="Gene3D" id="3.30.360.10">
    <property type="entry name" value="Dihydrodipicolinate Reductase, domain 2"/>
    <property type="match status" value="1"/>
</dbReference>
<dbReference type="GO" id="GO:0016491">
    <property type="term" value="F:oxidoreductase activity"/>
    <property type="evidence" value="ECO:0007669"/>
    <property type="project" value="UniProtKB-KW"/>
</dbReference>
<keyword evidence="1" id="KW-0560">Oxidoreductase</keyword>
<dbReference type="SUPFAM" id="SSF51735">
    <property type="entry name" value="NAD(P)-binding Rossmann-fold domains"/>
    <property type="match status" value="1"/>
</dbReference>
<dbReference type="GO" id="GO:0000166">
    <property type="term" value="F:nucleotide binding"/>
    <property type="evidence" value="ECO:0007669"/>
    <property type="project" value="InterPro"/>
</dbReference>
<evidence type="ECO:0000313" key="5">
    <source>
        <dbReference type="Proteomes" id="UP000503540"/>
    </source>
</evidence>
<dbReference type="Pfam" id="PF01408">
    <property type="entry name" value="GFO_IDH_MocA"/>
    <property type="match status" value="1"/>
</dbReference>
<dbReference type="InterPro" id="IPR000683">
    <property type="entry name" value="Gfo/Idh/MocA-like_OxRdtase_N"/>
</dbReference>
<sequence length="378" mass="40284">MAVTHVHPPGSAIGVGIVGLSAFGGWAAEAHVPALQKLPGFELRALAASSVASAKSAGEKFGVGLTFDNVEELAQRDEVDLVVVSVQVREHRSLVLSALGAKKMVLCEWPLGVDLAEAEEIAADAAATGVRTFIGLQARSAPAVRYLRDLIRDGYVGEVLSTSVIASTMLWGRTFDRKNAYILDRNGGATMLTVPFGHTIDGLTSVLGEFTECTATTATRRGRVFDKHSGEPAVMTAEDQIAVTGTLNGGAVASIHFRGGHTRGTNFLWEINGTHGDLRVTGQTGHLGLGQFKIYGGRLGDTAVTELPVPVEYKLPQFIGDREQNAYAVAHQYAAILSDIVDNTRLAPDFAHGVDRHRLIDSVRRAAESGRRQIIQIG</sequence>
<keyword evidence="5" id="KW-1185">Reference proteome</keyword>
<reference evidence="4 5" key="1">
    <citation type="journal article" date="2019" name="ACS Chem. Biol.">
        <title>Identification and Mobilization of a Cryptic Antibiotic Biosynthesis Gene Locus from a Human-Pathogenic Nocardia Isolate.</title>
        <authorList>
            <person name="Herisse M."/>
            <person name="Ishida K."/>
            <person name="Porter J.L."/>
            <person name="Howden B."/>
            <person name="Hertweck C."/>
            <person name="Stinear T.P."/>
            <person name="Pidot S.J."/>
        </authorList>
    </citation>
    <scope>NUCLEOTIDE SEQUENCE [LARGE SCALE GENOMIC DNA]</scope>
    <source>
        <strain evidence="4 5">AUSMDU00012717</strain>
    </source>
</reference>
<evidence type="ECO:0000259" key="2">
    <source>
        <dbReference type="Pfam" id="PF01408"/>
    </source>
</evidence>
<dbReference type="Proteomes" id="UP000503540">
    <property type="component" value="Chromosome"/>
</dbReference>
<name>A0A6G9YMW4_9NOCA</name>
<proteinExistence type="predicted"/>
<dbReference type="Pfam" id="PF22685">
    <property type="entry name" value="Gal80p_C-like"/>
    <property type="match status" value="1"/>
</dbReference>
<dbReference type="SUPFAM" id="SSF55347">
    <property type="entry name" value="Glyceraldehyde-3-phosphate dehydrogenase-like, C-terminal domain"/>
    <property type="match status" value="1"/>
</dbReference>
<dbReference type="PANTHER" id="PTHR43818">
    <property type="entry name" value="BCDNA.GH03377"/>
    <property type="match status" value="1"/>
</dbReference>
<dbReference type="AlphaFoldDB" id="A0A6G9YMW4"/>
<evidence type="ECO:0000256" key="1">
    <source>
        <dbReference type="ARBA" id="ARBA00023002"/>
    </source>
</evidence>
<dbReference type="InterPro" id="IPR055080">
    <property type="entry name" value="Gal80p-like_C"/>
</dbReference>
<evidence type="ECO:0000259" key="3">
    <source>
        <dbReference type="Pfam" id="PF22685"/>
    </source>
</evidence>
<dbReference type="KEGG" id="nah:F5544_32120"/>
<protein>
    <submittedName>
        <fullName evidence="4">Gfo/Idh/MocA family oxidoreductase</fullName>
    </submittedName>
</protein>
<organism evidence="4 5">
    <name type="scientific">Nocardia arthritidis</name>
    <dbReference type="NCBI Taxonomy" id="228602"/>
    <lineage>
        <taxon>Bacteria</taxon>
        <taxon>Bacillati</taxon>
        <taxon>Actinomycetota</taxon>
        <taxon>Actinomycetes</taxon>
        <taxon>Mycobacteriales</taxon>
        <taxon>Nocardiaceae</taxon>
        <taxon>Nocardia</taxon>
    </lineage>
</organism>
<evidence type="ECO:0000313" key="4">
    <source>
        <dbReference type="EMBL" id="QIS14263.1"/>
    </source>
</evidence>
<feature type="domain" description="Gal80p-like C-terminal" evidence="3">
    <location>
        <begin position="142"/>
        <end position="282"/>
    </location>
</feature>
<accession>A0A6G9YMW4</accession>
<dbReference type="InterPro" id="IPR050463">
    <property type="entry name" value="Gfo/Idh/MocA_oxidrdct_glycsds"/>
</dbReference>
<gene>
    <name evidence="4" type="ORF">F5544_32120</name>
</gene>
<dbReference type="PANTHER" id="PTHR43818:SF11">
    <property type="entry name" value="BCDNA.GH03377"/>
    <property type="match status" value="1"/>
</dbReference>
<feature type="domain" description="Gfo/Idh/MocA-like oxidoreductase N-terminal" evidence="2">
    <location>
        <begin position="14"/>
        <end position="135"/>
    </location>
</feature>
<dbReference type="InterPro" id="IPR036291">
    <property type="entry name" value="NAD(P)-bd_dom_sf"/>
</dbReference>
<dbReference type="EMBL" id="CP046172">
    <property type="protein sequence ID" value="QIS14263.1"/>
    <property type="molecule type" value="Genomic_DNA"/>
</dbReference>